<dbReference type="PIRSF" id="PIRSF000110">
    <property type="entry name" value="G6PD"/>
    <property type="match status" value="1"/>
</dbReference>
<feature type="domain" description="Glucose-6-phosphate dehydrogenase NAD-binding" evidence="7">
    <location>
        <begin position="13"/>
        <end position="196"/>
    </location>
</feature>
<evidence type="ECO:0000256" key="6">
    <source>
        <dbReference type="HAMAP-Rule" id="MF_00966"/>
    </source>
</evidence>
<organism evidence="9 10">
    <name type="scientific">Sulfuriferula plumbiphila</name>
    <dbReference type="NCBI Taxonomy" id="171865"/>
    <lineage>
        <taxon>Bacteria</taxon>
        <taxon>Pseudomonadati</taxon>
        <taxon>Pseudomonadota</taxon>
        <taxon>Betaproteobacteria</taxon>
        <taxon>Nitrosomonadales</taxon>
        <taxon>Sulfuricellaceae</taxon>
        <taxon>Sulfuriferula</taxon>
    </lineage>
</organism>
<comment type="pathway">
    <text evidence="1 6">Carbohydrate degradation; pentose phosphate pathway; D-ribulose 5-phosphate from D-glucose 6-phosphate (oxidative stage): step 1/3.</text>
</comment>
<dbReference type="EMBL" id="BKAD01000042">
    <property type="protein sequence ID" value="GEP31981.1"/>
    <property type="molecule type" value="Genomic_DNA"/>
</dbReference>
<dbReference type="GO" id="GO:0009051">
    <property type="term" value="P:pentose-phosphate shunt, oxidative branch"/>
    <property type="evidence" value="ECO:0007669"/>
    <property type="project" value="TreeGrafter"/>
</dbReference>
<feature type="domain" description="Glucose-6-phosphate dehydrogenase C-terminal" evidence="8">
    <location>
        <begin position="198"/>
        <end position="495"/>
    </location>
</feature>
<dbReference type="PANTHER" id="PTHR23429">
    <property type="entry name" value="GLUCOSE-6-PHOSPHATE 1-DEHYDROGENASE G6PD"/>
    <property type="match status" value="1"/>
</dbReference>
<feature type="binding site" evidence="6">
    <location>
        <position position="244"/>
    </location>
    <ligand>
        <name>substrate</name>
    </ligand>
</feature>
<protein>
    <recommendedName>
        <fullName evidence="6">Glucose-6-phosphate 1-dehydrogenase</fullName>
        <shortName evidence="6">G6PD</shortName>
        <ecNumber evidence="6">1.1.1.49</ecNumber>
    </recommendedName>
</protein>
<dbReference type="GO" id="GO:0004345">
    <property type="term" value="F:glucose-6-phosphate dehydrogenase activity"/>
    <property type="evidence" value="ECO:0007669"/>
    <property type="project" value="UniProtKB-UniRule"/>
</dbReference>
<evidence type="ECO:0000259" key="7">
    <source>
        <dbReference type="Pfam" id="PF00479"/>
    </source>
</evidence>
<feature type="binding site" evidence="6">
    <location>
        <position position="225"/>
    </location>
    <ligand>
        <name>substrate</name>
    </ligand>
</feature>
<evidence type="ECO:0000256" key="4">
    <source>
        <dbReference type="ARBA" id="ARBA00023002"/>
    </source>
</evidence>
<dbReference type="InterPro" id="IPR022675">
    <property type="entry name" value="G6P_DH_C"/>
</dbReference>
<evidence type="ECO:0000313" key="9">
    <source>
        <dbReference type="EMBL" id="GEP31981.1"/>
    </source>
</evidence>
<dbReference type="SUPFAM" id="SSF51735">
    <property type="entry name" value="NAD(P)-binding Rossmann-fold domains"/>
    <property type="match status" value="1"/>
</dbReference>
<proteinExistence type="inferred from homology"/>
<dbReference type="NCBIfam" id="TIGR00871">
    <property type="entry name" value="zwf"/>
    <property type="match status" value="1"/>
</dbReference>
<dbReference type="Gene3D" id="3.30.360.10">
    <property type="entry name" value="Dihydrodipicolinate Reductase, domain 2"/>
    <property type="match status" value="1"/>
</dbReference>
<evidence type="ECO:0000313" key="10">
    <source>
        <dbReference type="Proteomes" id="UP000321337"/>
    </source>
</evidence>
<dbReference type="Pfam" id="PF02781">
    <property type="entry name" value="G6PD_C"/>
    <property type="match status" value="1"/>
</dbReference>
<name>A0A512LCW6_9PROT</name>
<dbReference type="GO" id="GO:0005829">
    <property type="term" value="C:cytosol"/>
    <property type="evidence" value="ECO:0007669"/>
    <property type="project" value="TreeGrafter"/>
</dbReference>
<sequence>MDKANIAPPCLLVILGAAGDLTRRKLMPALYAMHRAGHLPASFAILGTARAEMDDAAFRAAMRAACDTFGEAVTDTEWTSFAARLHYQTGNFNDVSAYQSLAARISGLDARHATDGNRMFFLATLPSLYAGIAAQLGAAGLVHSDPDGPFSRVLIEKPFGHDLASAQALNRALHDVFREEQIFRIDHYLAKETVQNILVLRFANALFEPLWNRQHIDHVQISATEHIGVGSRGGYYEESGVLRDMVQNHLLQLLALVAMEAPLSFAADRVRDRKVDVFRALRPLIGEDAYRDVVLGQYAASADGAMPGYHQEAGVASDSITPSYAALKVQVDNWRWQGVPFYLRTGKRLAQGCAEVVVQFRTIPFCAFGEEQACTRIAPNRLVLCIQPDESVRLEFAAKVPGPGMAVETARMHFGFHGRHPDAPPAYQRLLLDALHGEQLLFARADGVEMSWRFITPILEAYADHPGAEPYAYPAGSRGPVAADTLIARDGHAWQPLGGV</sequence>
<comment type="caution">
    <text evidence="9">The sequence shown here is derived from an EMBL/GenBank/DDBJ whole genome shotgun (WGS) entry which is preliminary data.</text>
</comment>
<dbReference type="SUPFAM" id="SSF55347">
    <property type="entry name" value="Glyceraldehyde-3-phosphate dehydrogenase-like, C-terminal domain"/>
    <property type="match status" value="1"/>
</dbReference>
<evidence type="ECO:0000256" key="3">
    <source>
        <dbReference type="ARBA" id="ARBA00022857"/>
    </source>
</evidence>
<dbReference type="GO" id="GO:0006006">
    <property type="term" value="P:glucose metabolic process"/>
    <property type="evidence" value="ECO:0007669"/>
    <property type="project" value="UniProtKB-KW"/>
</dbReference>
<dbReference type="InterPro" id="IPR036291">
    <property type="entry name" value="NAD(P)-bd_dom_sf"/>
</dbReference>
<feature type="binding site" evidence="6">
    <location>
        <position position="187"/>
    </location>
    <ligand>
        <name>substrate</name>
    </ligand>
</feature>
<dbReference type="InterPro" id="IPR001282">
    <property type="entry name" value="G6P_DH"/>
</dbReference>
<dbReference type="HAMAP" id="MF_00966">
    <property type="entry name" value="G6PD"/>
    <property type="match status" value="1"/>
</dbReference>
<keyword evidence="5 6" id="KW-0119">Carbohydrate metabolism</keyword>
<dbReference type="EC" id="1.1.1.49" evidence="6"/>
<dbReference type="PRINTS" id="PR00079">
    <property type="entry name" value="G6PDHDRGNASE"/>
</dbReference>
<keyword evidence="10" id="KW-1185">Reference proteome</keyword>
<comment type="function">
    <text evidence="6">Catalyzes the oxidation of glucose 6-phosphate to 6-phosphogluconolactone.</text>
</comment>
<dbReference type="OrthoDB" id="9802739at2"/>
<keyword evidence="3 6" id="KW-0521">NADP</keyword>
<dbReference type="UniPathway" id="UPA00115">
    <property type="reaction ID" value="UER00408"/>
</dbReference>
<feature type="binding site" evidence="6">
    <location>
        <position position="191"/>
    </location>
    <ligand>
        <name>substrate</name>
    </ligand>
</feature>
<dbReference type="Gene3D" id="3.40.50.720">
    <property type="entry name" value="NAD(P)-binding Rossmann-like Domain"/>
    <property type="match status" value="1"/>
</dbReference>
<feature type="binding site" evidence="6">
    <location>
        <position position="347"/>
    </location>
    <ligand>
        <name>substrate</name>
    </ligand>
</feature>
<feature type="binding site" evidence="6">
    <location>
        <position position="157"/>
    </location>
    <ligand>
        <name>NADP(+)</name>
        <dbReference type="ChEBI" id="CHEBI:58349"/>
    </ligand>
</feature>
<dbReference type="PANTHER" id="PTHR23429:SF0">
    <property type="entry name" value="GLUCOSE-6-PHOSPHATE 1-DEHYDROGENASE"/>
    <property type="match status" value="1"/>
</dbReference>
<dbReference type="GO" id="GO:0050661">
    <property type="term" value="F:NADP binding"/>
    <property type="evidence" value="ECO:0007669"/>
    <property type="project" value="UniProtKB-UniRule"/>
</dbReference>
<comment type="catalytic activity">
    <reaction evidence="6">
        <text>D-glucose 6-phosphate + NADP(+) = 6-phospho-D-glucono-1,5-lactone + NADPH + H(+)</text>
        <dbReference type="Rhea" id="RHEA:15841"/>
        <dbReference type="ChEBI" id="CHEBI:15378"/>
        <dbReference type="ChEBI" id="CHEBI:57783"/>
        <dbReference type="ChEBI" id="CHEBI:57955"/>
        <dbReference type="ChEBI" id="CHEBI:58349"/>
        <dbReference type="ChEBI" id="CHEBI:61548"/>
        <dbReference type="EC" id="1.1.1.49"/>
    </reaction>
</comment>
<comment type="similarity">
    <text evidence="6">Belongs to the glucose-6-phosphate dehydrogenase family.</text>
</comment>
<feature type="binding site" evidence="6">
    <location>
        <position position="50"/>
    </location>
    <ligand>
        <name>NADP(+)</name>
        <dbReference type="ChEBI" id="CHEBI:58349"/>
    </ligand>
</feature>
<reference evidence="9 10" key="1">
    <citation type="submission" date="2019-07" db="EMBL/GenBank/DDBJ databases">
        <title>Whole genome shotgun sequence of Thiobacillus plumbophilus NBRC 107929.</title>
        <authorList>
            <person name="Hosoyama A."/>
            <person name="Uohara A."/>
            <person name="Ohji S."/>
            <person name="Ichikawa N."/>
        </authorList>
    </citation>
    <scope>NUCLEOTIDE SEQUENCE [LARGE SCALE GENOMIC DNA]</scope>
    <source>
        <strain evidence="9 10">NBRC 107929</strain>
    </source>
</reference>
<comment type="caution">
    <text evidence="6">Lacks conserved residue(s) required for the propagation of feature annotation.</text>
</comment>
<accession>A0A512LCW6</accession>
<dbReference type="AlphaFoldDB" id="A0A512LCW6"/>
<evidence type="ECO:0000256" key="1">
    <source>
        <dbReference type="ARBA" id="ARBA00004937"/>
    </source>
</evidence>
<feature type="active site" description="Proton acceptor" evidence="6">
    <location>
        <position position="249"/>
    </location>
</feature>
<evidence type="ECO:0000259" key="8">
    <source>
        <dbReference type="Pfam" id="PF02781"/>
    </source>
</evidence>
<gene>
    <name evidence="9" type="primary">zwf_3</name>
    <name evidence="6" type="synonym">zwf</name>
    <name evidence="9" type="ORF">TPL01_31190</name>
</gene>
<keyword evidence="4 6" id="KW-0560">Oxidoreductase</keyword>
<dbReference type="InterPro" id="IPR022674">
    <property type="entry name" value="G6P_DH_NAD-bd"/>
</dbReference>
<dbReference type="RefSeq" id="WP_147074927.1">
    <property type="nucleotide sequence ID" value="NZ_AP021884.1"/>
</dbReference>
<dbReference type="Proteomes" id="UP000321337">
    <property type="component" value="Unassembled WGS sequence"/>
</dbReference>
<evidence type="ECO:0000256" key="5">
    <source>
        <dbReference type="ARBA" id="ARBA00023277"/>
    </source>
</evidence>
<evidence type="ECO:0000256" key="2">
    <source>
        <dbReference type="ARBA" id="ARBA00022526"/>
    </source>
</evidence>
<dbReference type="Pfam" id="PF00479">
    <property type="entry name" value="G6PD_N"/>
    <property type="match status" value="1"/>
</dbReference>
<keyword evidence="2 6" id="KW-0313">Glucose metabolism</keyword>